<name>A0A1N7IHN0_9PROT</name>
<protein>
    <submittedName>
        <fullName evidence="2">Universal stress protein family protein</fullName>
    </submittedName>
</protein>
<dbReference type="Gene3D" id="3.40.50.12370">
    <property type="match status" value="1"/>
</dbReference>
<proteinExistence type="predicted"/>
<keyword evidence="3" id="KW-1185">Reference proteome</keyword>
<dbReference type="AlphaFoldDB" id="A0A1N7IHN0"/>
<evidence type="ECO:0000313" key="2">
    <source>
        <dbReference type="EMBL" id="SIS36609.1"/>
    </source>
</evidence>
<sequence length="271" mass="29099">MSLKNILVHLDSGPLCADRLSLAIALAEQHGARLIGLFGQLAQAQMIGMVASWPSPAYVEAAEQSRQKFEAACSGHLRSYSWRDANRGSALEVSRALIEAAHHVDLVLLSQDDEAAAQVVPRDLPEQVVLNAGRPGLIIPYAYKNTSLGQRPLIAWNGSRESVRAVNDALPLMQGCSSARILCFAKPSPELEQSVGDLCAHLADHGVTAEPDYIQAEGIGIMDMLLNQAADLSADLLVMGASGNTGFANFKRHGGTRHILRHMTVPVLMSH</sequence>
<reference evidence="2 3" key="1">
    <citation type="submission" date="2017-01" db="EMBL/GenBank/DDBJ databases">
        <authorList>
            <person name="Mah S.A."/>
            <person name="Swanson W.J."/>
            <person name="Moy G.W."/>
            <person name="Vacquier V.D."/>
        </authorList>
    </citation>
    <scope>NUCLEOTIDE SEQUENCE [LARGE SCALE GENOMIC DNA]</scope>
    <source>
        <strain evidence="2 3">DSM 11589</strain>
    </source>
</reference>
<dbReference type="RefSeq" id="WP_084194459.1">
    <property type="nucleotide sequence ID" value="NZ_FTOA01000001.1"/>
</dbReference>
<evidence type="ECO:0000259" key="1">
    <source>
        <dbReference type="Pfam" id="PF00582"/>
    </source>
</evidence>
<dbReference type="InterPro" id="IPR006016">
    <property type="entry name" value="UspA"/>
</dbReference>
<evidence type="ECO:0000313" key="3">
    <source>
        <dbReference type="Proteomes" id="UP000185678"/>
    </source>
</evidence>
<dbReference type="Pfam" id="PF00582">
    <property type="entry name" value="Usp"/>
    <property type="match status" value="1"/>
</dbReference>
<feature type="domain" description="UspA" evidence="1">
    <location>
        <begin position="223"/>
        <end position="269"/>
    </location>
</feature>
<dbReference type="EMBL" id="FTOA01000001">
    <property type="protein sequence ID" value="SIS36609.1"/>
    <property type="molecule type" value="Genomic_DNA"/>
</dbReference>
<dbReference type="OrthoDB" id="9804721at2"/>
<gene>
    <name evidence="2" type="ORF">SAMN05421779_10166</name>
</gene>
<dbReference type="SUPFAM" id="SSF52402">
    <property type="entry name" value="Adenine nucleotide alpha hydrolases-like"/>
    <property type="match status" value="2"/>
</dbReference>
<dbReference type="CDD" id="cd00293">
    <property type="entry name" value="USP-like"/>
    <property type="match status" value="1"/>
</dbReference>
<dbReference type="Proteomes" id="UP000185678">
    <property type="component" value="Unassembled WGS sequence"/>
</dbReference>
<organism evidence="2 3">
    <name type="scientific">Insolitispirillum peregrinum</name>
    <dbReference type="NCBI Taxonomy" id="80876"/>
    <lineage>
        <taxon>Bacteria</taxon>
        <taxon>Pseudomonadati</taxon>
        <taxon>Pseudomonadota</taxon>
        <taxon>Alphaproteobacteria</taxon>
        <taxon>Rhodospirillales</taxon>
        <taxon>Novispirillaceae</taxon>
        <taxon>Insolitispirillum</taxon>
    </lineage>
</organism>
<accession>A0A1N7IHN0</accession>